<gene>
    <name evidence="1" type="ORF">CHLFYP18_05334</name>
</gene>
<sequence length="109" mass="12466">MLVLDLVDKRLVTDQVVLTVGCDIENLTRPEINKQYKGAVTTDHYGRRVPKHAHGTANLNRQTSSTKLIMDDTMDLYDRIIDKPLPVRRIYITVNHVVVESNRLDSQPL</sequence>
<name>A0A6N2YUF0_9FIRM</name>
<proteinExistence type="predicted"/>
<dbReference type="EMBL" id="CACRUH010000011">
    <property type="protein sequence ID" value="VYT69438.1"/>
    <property type="molecule type" value="Genomic_DNA"/>
</dbReference>
<dbReference type="AlphaFoldDB" id="A0A6N2YUF0"/>
<reference evidence="1" key="1">
    <citation type="submission" date="2019-11" db="EMBL/GenBank/DDBJ databases">
        <authorList>
            <person name="Feng L."/>
        </authorList>
    </citation>
    <scope>NUCLEOTIDE SEQUENCE</scope>
    <source>
        <strain evidence="1">ChathewayiLFYP18</strain>
    </source>
</reference>
<accession>A0A6N2YUF0</accession>
<evidence type="ECO:0000313" key="1">
    <source>
        <dbReference type="EMBL" id="VYT69438.1"/>
    </source>
</evidence>
<protein>
    <submittedName>
        <fullName evidence="1">Uncharacterized protein</fullName>
    </submittedName>
</protein>
<organism evidence="1">
    <name type="scientific">Hungatella hathewayi</name>
    <dbReference type="NCBI Taxonomy" id="154046"/>
    <lineage>
        <taxon>Bacteria</taxon>
        <taxon>Bacillati</taxon>
        <taxon>Bacillota</taxon>
        <taxon>Clostridia</taxon>
        <taxon>Lachnospirales</taxon>
        <taxon>Lachnospiraceae</taxon>
        <taxon>Hungatella</taxon>
    </lineage>
</organism>